<dbReference type="SUPFAM" id="SSF53474">
    <property type="entry name" value="alpha/beta-Hydrolases"/>
    <property type="match status" value="1"/>
</dbReference>
<accession>A0A6C0AY52</accession>
<dbReference type="PANTHER" id="PTHR10655:SF17">
    <property type="entry name" value="LYSOPHOSPHOLIPASE-LIKE PROTEIN 1"/>
    <property type="match status" value="1"/>
</dbReference>
<sequence length="225" mass="26583">MNNDYIFFPEKKHKYTIILLHGMNTTNNSLILLTHKIIKKYKNIKIILPNSPKRTINWYEEPEENVSSWYNYFTCNNNKMEHDTIDIQHFYEQVERINKIINKEIKLLDNKSENIIIGGISQGGTLAFHIGLNYHSKLGGIIGIHTVLMNNVTQISKNTQDIPIYLFSGEKDEIYNIKLQRKSLKVLRKLKYKIIWNIQKKLKHCEYCKKENSFIIQSIKDIIIN</sequence>
<organism evidence="4">
    <name type="scientific">viral metagenome</name>
    <dbReference type="NCBI Taxonomy" id="1070528"/>
    <lineage>
        <taxon>unclassified sequences</taxon>
        <taxon>metagenomes</taxon>
        <taxon>organismal metagenomes</taxon>
    </lineage>
</organism>
<dbReference type="InterPro" id="IPR050565">
    <property type="entry name" value="LYPA1-2/EST-like"/>
</dbReference>
<proteinExistence type="inferred from homology"/>
<dbReference type="InterPro" id="IPR029058">
    <property type="entry name" value="AB_hydrolase_fold"/>
</dbReference>
<evidence type="ECO:0000256" key="2">
    <source>
        <dbReference type="ARBA" id="ARBA00022801"/>
    </source>
</evidence>
<name>A0A6C0AY52_9ZZZZ</name>
<feature type="domain" description="Phospholipase/carboxylesterase/thioesterase" evidence="3">
    <location>
        <begin position="4"/>
        <end position="220"/>
    </location>
</feature>
<keyword evidence="2" id="KW-0378">Hydrolase</keyword>
<dbReference type="AlphaFoldDB" id="A0A6C0AY52"/>
<dbReference type="InterPro" id="IPR003140">
    <property type="entry name" value="PLipase/COase/thioEstase"/>
</dbReference>
<dbReference type="GO" id="GO:0005737">
    <property type="term" value="C:cytoplasm"/>
    <property type="evidence" value="ECO:0007669"/>
    <property type="project" value="TreeGrafter"/>
</dbReference>
<evidence type="ECO:0000259" key="3">
    <source>
        <dbReference type="Pfam" id="PF02230"/>
    </source>
</evidence>
<dbReference type="Pfam" id="PF02230">
    <property type="entry name" value="Abhydrolase_2"/>
    <property type="match status" value="1"/>
</dbReference>
<dbReference type="EMBL" id="MN738808">
    <property type="protein sequence ID" value="QHS84456.1"/>
    <property type="molecule type" value="Genomic_DNA"/>
</dbReference>
<dbReference type="GO" id="GO:0052689">
    <property type="term" value="F:carboxylic ester hydrolase activity"/>
    <property type="evidence" value="ECO:0007669"/>
    <property type="project" value="TreeGrafter"/>
</dbReference>
<dbReference type="GO" id="GO:0008474">
    <property type="term" value="F:palmitoyl-(protein) hydrolase activity"/>
    <property type="evidence" value="ECO:0007669"/>
    <property type="project" value="TreeGrafter"/>
</dbReference>
<reference evidence="4" key="1">
    <citation type="journal article" date="2020" name="Nature">
        <title>Giant virus diversity and host interactions through global metagenomics.</title>
        <authorList>
            <person name="Schulz F."/>
            <person name="Roux S."/>
            <person name="Paez-Espino D."/>
            <person name="Jungbluth S."/>
            <person name="Walsh D.A."/>
            <person name="Denef V.J."/>
            <person name="McMahon K.D."/>
            <person name="Konstantinidis K.T."/>
            <person name="Eloe-Fadrosh E.A."/>
            <person name="Kyrpides N.C."/>
            <person name="Woyke T."/>
        </authorList>
    </citation>
    <scope>NUCLEOTIDE SEQUENCE</scope>
    <source>
        <strain evidence="4">GVMAG-S-ERX556022-25</strain>
    </source>
</reference>
<dbReference type="Gene3D" id="3.40.50.1820">
    <property type="entry name" value="alpha/beta hydrolase"/>
    <property type="match status" value="1"/>
</dbReference>
<comment type="similarity">
    <text evidence="1">Belongs to the AB hydrolase superfamily. AB hydrolase 2 family.</text>
</comment>
<evidence type="ECO:0000313" key="4">
    <source>
        <dbReference type="EMBL" id="QHS84456.1"/>
    </source>
</evidence>
<evidence type="ECO:0000256" key="1">
    <source>
        <dbReference type="ARBA" id="ARBA00006499"/>
    </source>
</evidence>
<protein>
    <recommendedName>
        <fullName evidence="3">Phospholipase/carboxylesterase/thioesterase domain-containing protein</fullName>
    </recommendedName>
</protein>
<dbReference type="PANTHER" id="PTHR10655">
    <property type="entry name" value="LYSOPHOSPHOLIPASE-RELATED"/>
    <property type="match status" value="1"/>
</dbReference>